<feature type="domain" description="GAG-pre-integrase" evidence="2">
    <location>
        <begin position="88"/>
        <end position="140"/>
    </location>
</feature>
<dbReference type="InterPro" id="IPR036397">
    <property type="entry name" value="RNaseH_sf"/>
</dbReference>
<evidence type="ECO:0000313" key="4">
    <source>
        <dbReference type="EMBL" id="KAL0408528.1"/>
    </source>
</evidence>
<dbReference type="InterPro" id="IPR012337">
    <property type="entry name" value="RNaseH-like_sf"/>
</dbReference>
<organism evidence="4">
    <name type="scientific">Sesamum radiatum</name>
    <name type="common">Black benniseed</name>
    <dbReference type="NCBI Taxonomy" id="300843"/>
    <lineage>
        <taxon>Eukaryota</taxon>
        <taxon>Viridiplantae</taxon>
        <taxon>Streptophyta</taxon>
        <taxon>Embryophyta</taxon>
        <taxon>Tracheophyta</taxon>
        <taxon>Spermatophyta</taxon>
        <taxon>Magnoliopsida</taxon>
        <taxon>eudicotyledons</taxon>
        <taxon>Gunneridae</taxon>
        <taxon>Pentapetalae</taxon>
        <taxon>asterids</taxon>
        <taxon>lamiids</taxon>
        <taxon>Lamiales</taxon>
        <taxon>Pedaliaceae</taxon>
        <taxon>Sesamum</taxon>
    </lineage>
</organism>
<dbReference type="InterPro" id="IPR039537">
    <property type="entry name" value="Retrotran_Ty1/copia-like"/>
</dbReference>
<dbReference type="Pfam" id="PF13976">
    <property type="entry name" value="gag_pre-integrs"/>
    <property type="match status" value="1"/>
</dbReference>
<name>A0AAW2TWA2_SESRA</name>
<gene>
    <name evidence="4" type="ORF">Sradi_1787200</name>
</gene>
<dbReference type="Pfam" id="PF22936">
    <property type="entry name" value="Pol_BBD"/>
    <property type="match status" value="1"/>
</dbReference>
<evidence type="ECO:0000256" key="1">
    <source>
        <dbReference type="ARBA" id="ARBA00022670"/>
    </source>
</evidence>
<accession>A0AAW2TWA2</accession>
<keyword evidence="1" id="KW-0378">Hydrolase</keyword>
<comment type="caution">
    <text evidence="4">The sequence shown here is derived from an EMBL/GenBank/DDBJ whole genome shotgun (WGS) entry which is preliminary data.</text>
</comment>
<dbReference type="GO" id="GO:0006508">
    <property type="term" value="P:proteolysis"/>
    <property type="evidence" value="ECO:0007669"/>
    <property type="project" value="UniProtKB-KW"/>
</dbReference>
<dbReference type="GO" id="GO:0008233">
    <property type="term" value="F:peptidase activity"/>
    <property type="evidence" value="ECO:0007669"/>
    <property type="project" value="UniProtKB-KW"/>
</dbReference>
<protein>
    <submittedName>
        <fullName evidence="4">Retrovirus-related Pol polyprotein from transposon TNT 1-94</fullName>
    </submittedName>
</protein>
<proteinExistence type="predicted"/>
<evidence type="ECO:0000259" key="2">
    <source>
        <dbReference type="Pfam" id="PF13976"/>
    </source>
</evidence>
<dbReference type="PANTHER" id="PTHR42648:SF28">
    <property type="entry name" value="TRANSPOSON-ENCODED PROTEIN WITH RIBONUCLEASE H-LIKE AND RETROVIRUS ZINC FINGER-LIKE DOMAINS"/>
    <property type="match status" value="1"/>
</dbReference>
<dbReference type="Gene3D" id="3.30.420.10">
    <property type="entry name" value="Ribonuclease H-like superfamily/Ribonuclease H"/>
    <property type="match status" value="1"/>
</dbReference>
<dbReference type="GO" id="GO:0003676">
    <property type="term" value="F:nucleic acid binding"/>
    <property type="evidence" value="ECO:0007669"/>
    <property type="project" value="InterPro"/>
</dbReference>
<dbReference type="SUPFAM" id="SSF53098">
    <property type="entry name" value="Ribonuclease H-like"/>
    <property type="match status" value="1"/>
</dbReference>
<dbReference type="EMBL" id="JACGWJ010000007">
    <property type="protein sequence ID" value="KAL0408528.1"/>
    <property type="molecule type" value="Genomic_DNA"/>
</dbReference>
<dbReference type="InterPro" id="IPR025724">
    <property type="entry name" value="GAG-pre-integrase_dom"/>
</dbReference>
<feature type="domain" description="Retrovirus-related Pol polyprotein from transposon TNT 1-94-like beta-barrel" evidence="3">
    <location>
        <begin position="1"/>
        <end position="50"/>
    </location>
</feature>
<dbReference type="PANTHER" id="PTHR42648">
    <property type="entry name" value="TRANSPOSASE, PUTATIVE-RELATED"/>
    <property type="match status" value="1"/>
</dbReference>
<dbReference type="InterPro" id="IPR054722">
    <property type="entry name" value="PolX-like_BBD"/>
</dbReference>
<dbReference type="AlphaFoldDB" id="A0AAW2TWA2"/>
<reference evidence="4" key="2">
    <citation type="journal article" date="2024" name="Plant">
        <title>Genomic evolution and insights into agronomic trait innovations of Sesamum species.</title>
        <authorList>
            <person name="Miao H."/>
            <person name="Wang L."/>
            <person name="Qu L."/>
            <person name="Liu H."/>
            <person name="Sun Y."/>
            <person name="Le M."/>
            <person name="Wang Q."/>
            <person name="Wei S."/>
            <person name="Zheng Y."/>
            <person name="Lin W."/>
            <person name="Duan Y."/>
            <person name="Cao H."/>
            <person name="Xiong S."/>
            <person name="Wang X."/>
            <person name="Wei L."/>
            <person name="Li C."/>
            <person name="Ma Q."/>
            <person name="Ju M."/>
            <person name="Zhao R."/>
            <person name="Li G."/>
            <person name="Mu C."/>
            <person name="Tian Q."/>
            <person name="Mei H."/>
            <person name="Zhang T."/>
            <person name="Gao T."/>
            <person name="Zhang H."/>
        </authorList>
    </citation>
    <scope>NUCLEOTIDE SEQUENCE</scope>
    <source>
        <strain evidence="4">G02</strain>
    </source>
</reference>
<sequence length="331" mass="37228">MANEKLCGIKGLGDVCVTFDNGYTLTLKNVRHVPDLCHNLMSCSALEEEGLEGRWGRGVMKIMKGALNVFKAERKRNLYMCSVKYDCFTASVSVDDKASLWHRRLGHISLKGLDLLHKNGLLPDKFKDLNFCDDCVLGKQHKVHFPASPYPNSPTSNDILDYVHADVWGPSNVETHGGNKYFLSIIDNMSRKVFVFLMKQKVLVYQNFLGEALLTAAYLVNRSPSVPLLGKTPECVWSKSDIDLSSLRIFGCAAFALVNEEEYNIELTFNKVEETNEDNQQGEGFREETRDIEAGQTNRNLKILNTLITIAWLEIGNVENVESLPDLETSI</sequence>
<evidence type="ECO:0000259" key="3">
    <source>
        <dbReference type="Pfam" id="PF22936"/>
    </source>
</evidence>
<reference evidence="4" key="1">
    <citation type="submission" date="2020-06" db="EMBL/GenBank/DDBJ databases">
        <authorList>
            <person name="Li T."/>
            <person name="Hu X."/>
            <person name="Zhang T."/>
            <person name="Song X."/>
            <person name="Zhang H."/>
            <person name="Dai N."/>
            <person name="Sheng W."/>
            <person name="Hou X."/>
            <person name="Wei L."/>
        </authorList>
    </citation>
    <scope>NUCLEOTIDE SEQUENCE</scope>
    <source>
        <strain evidence="4">G02</strain>
        <tissue evidence="4">Leaf</tissue>
    </source>
</reference>
<keyword evidence="1" id="KW-0645">Protease</keyword>